<accession>A0A848LPM7</accession>
<evidence type="ECO:0000256" key="3">
    <source>
        <dbReference type="SAM" id="Coils"/>
    </source>
</evidence>
<sequence length="731" mass="78111">MAVLHRALASAPRPFATSPRSRRNSSRRCHPMAAPLTRLALLGAALLLWLAPGPVAHAASVTDGSVPVLRDWRFRWGDAPRSETGVPAWAKESGATEDWRPTDALTEPAGRGAHSFLWLSIPVPEGDWSEPALFLGEVSIAFEVYANGQRIYASGKLNPGGREVSESMSFHLVPLPREVLGGRVLLRIQSSLSRIGVVGEARVGARHALLSSAIRKGQAPFVMGILLLVMAFVAGGAFALHWRRRMILGLCVFATSGGMILIGVSGMLTALWDAHTVGMRCIRMGLCFVVAGLAAFVADALLGERMRWFRQGSIGFSAISVLLAIITLASPELGQRLLVPFLLLCVVVLLACVGVAAVEARRGNPDARLFVLGLGGLVLSLFITMLSVLDLGLDVSVGNVTHWGYLALTVSLVAVVGRHSVQVVRTLETHTRELESRQQEVRQLAQRMGSGAGELATVVEQLRSSSDEQAAGVSRQAVSLQQAEQTVEEIRQSSQLTAQRASELSAAAESAEQVGREGSTALEQTLSNLEAIRAEVSEMARRILALEGRTREVAGIVDEVKNLADQSNMLAINAAIEAVRSGDSGKGFGVVAREMRGLADQSIQATNRIREVLDGVGKSMREAARFSEAGDERVRQSVDAVRLSGAQLQKLAAIIGETSASMRQITSAVSTQDTGTRQMADAIRELNAQMRVTLTAVQDTQGATRSVHSLAESMAGMAHQTLQAELGPRAR</sequence>
<evidence type="ECO:0000256" key="5">
    <source>
        <dbReference type="SAM" id="Phobius"/>
    </source>
</evidence>
<dbReference type="Gene3D" id="1.10.287.950">
    <property type="entry name" value="Methyl-accepting chemotaxis protein"/>
    <property type="match status" value="1"/>
</dbReference>
<gene>
    <name evidence="7" type="ORF">HG543_31960</name>
</gene>
<feature type="transmembrane region" description="Helical" evidence="5">
    <location>
        <begin position="247"/>
        <end position="270"/>
    </location>
</feature>
<feature type="transmembrane region" description="Helical" evidence="5">
    <location>
        <begin position="282"/>
        <end position="302"/>
    </location>
</feature>
<evidence type="ECO:0000256" key="4">
    <source>
        <dbReference type="SAM" id="MobiDB-lite"/>
    </source>
</evidence>
<keyword evidence="5" id="KW-0812">Transmembrane</keyword>
<keyword evidence="5" id="KW-0472">Membrane</keyword>
<feature type="domain" description="Methyl-accepting transducer" evidence="6">
    <location>
        <begin position="451"/>
        <end position="687"/>
    </location>
</feature>
<feature type="transmembrane region" description="Helical" evidence="5">
    <location>
        <begin position="369"/>
        <end position="388"/>
    </location>
</feature>
<name>A0A848LPM7_9BACT</name>
<dbReference type="InterPro" id="IPR011623">
    <property type="entry name" value="7TMR_DISM_rcpt_extracell_dom1"/>
</dbReference>
<evidence type="ECO:0000313" key="7">
    <source>
        <dbReference type="EMBL" id="NMO19454.1"/>
    </source>
</evidence>
<evidence type="ECO:0000256" key="1">
    <source>
        <dbReference type="ARBA" id="ARBA00023224"/>
    </source>
</evidence>
<feature type="region of interest" description="Disordered" evidence="4">
    <location>
        <begin position="8"/>
        <end position="29"/>
    </location>
</feature>
<dbReference type="PANTHER" id="PTHR32089">
    <property type="entry name" value="METHYL-ACCEPTING CHEMOTAXIS PROTEIN MCPB"/>
    <property type="match status" value="1"/>
</dbReference>
<dbReference type="SMART" id="SM00283">
    <property type="entry name" value="MA"/>
    <property type="match status" value="1"/>
</dbReference>
<organism evidence="7 8">
    <name type="scientific">Pyxidicoccus fallax</name>
    <dbReference type="NCBI Taxonomy" id="394095"/>
    <lineage>
        <taxon>Bacteria</taxon>
        <taxon>Pseudomonadati</taxon>
        <taxon>Myxococcota</taxon>
        <taxon>Myxococcia</taxon>
        <taxon>Myxococcales</taxon>
        <taxon>Cystobacterineae</taxon>
        <taxon>Myxococcaceae</taxon>
        <taxon>Pyxidicoccus</taxon>
    </lineage>
</organism>
<dbReference type="InterPro" id="IPR004089">
    <property type="entry name" value="MCPsignal_dom"/>
</dbReference>
<evidence type="ECO:0000313" key="8">
    <source>
        <dbReference type="Proteomes" id="UP000518300"/>
    </source>
</evidence>
<dbReference type="Proteomes" id="UP000518300">
    <property type="component" value="Unassembled WGS sequence"/>
</dbReference>
<keyword evidence="5" id="KW-1133">Transmembrane helix</keyword>
<dbReference type="GO" id="GO:0016020">
    <property type="term" value="C:membrane"/>
    <property type="evidence" value="ECO:0007669"/>
    <property type="project" value="InterPro"/>
</dbReference>
<dbReference type="Pfam" id="PF07695">
    <property type="entry name" value="7TMR-DISM_7TM"/>
    <property type="match status" value="1"/>
</dbReference>
<dbReference type="AlphaFoldDB" id="A0A848LPM7"/>
<dbReference type="EMBL" id="JABBJJ010000184">
    <property type="protein sequence ID" value="NMO19454.1"/>
    <property type="molecule type" value="Genomic_DNA"/>
</dbReference>
<reference evidence="7 8" key="1">
    <citation type="submission" date="2020-04" db="EMBL/GenBank/DDBJ databases">
        <title>Draft genome of Pyxidicoccus fallax type strain.</title>
        <authorList>
            <person name="Whitworth D.E."/>
        </authorList>
    </citation>
    <scope>NUCLEOTIDE SEQUENCE [LARGE SCALE GENOMIC DNA]</scope>
    <source>
        <strain evidence="7 8">DSM 14698</strain>
    </source>
</reference>
<proteinExistence type="predicted"/>
<feature type="transmembrane region" description="Helical" evidence="5">
    <location>
        <begin position="314"/>
        <end position="331"/>
    </location>
</feature>
<evidence type="ECO:0000256" key="2">
    <source>
        <dbReference type="PROSITE-ProRule" id="PRU00284"/>
    </source>
</evidence>
<keyword evidence="8" id="KW-1185">Reference proteome</keyword>
<dbReference type="GO" id="GO:0007165">
    <property type="term" value="P:signal transduction"/>
    <property type="evidence" value="ECO:0007669"/>
    <property type="project" value="UniProtKB-KW"/>
</dbReference>
<dbReference type="PANTHER" id="PTHR32089:SF112">
    <property type="entry name" value="LYSOZYME-LIKE PROTEIN-RELATED"/>
    <property type="match status" value="1"/>
</dbReference>
<evidence type="ECO:0000259" key="6">
    <source>
        <dbReference type="PROSITE" id="PS50111"/>
    </source>
</evidence>
<dbReference type="PROSITE" id="PS50111">
    <property type="entry name" value="CHEMOTAXIS_TRANSDUC_2"/>
    <property type="match status" value="1"/>
</dbReference>
<comment type="caution">
    <text evidence="7">The sequence shown here is derived from an EMBL/GenBank/DDBJ whole genome shotgun (WGS) entry which is preliminary data.</text>
</comment>
<keyword evidence="3" id="KW-0175">Coiled coil</keyword>
<protein>
    <submittedName>
        <fullName evidence="7">Chemotaxis protein</fullName>
    </submittedName>
</protein>
<feature type="transmembrane region" description="Helical" evidence="5">
    <location>
        <begin position="221"/>
        <end position="240"/>
    </location>
</feature>
<feature type="compositionally biased region" description="Basic residues" evidence="4">
    <location>
        <begin position="20"/>
        <end position="29"/>
    </location>
</feature>
<feature type="coiled-coil region" evidence="3">
    <location>
        <begin position="480"/>
        <end position="549"/>
    </location>
</feature>
<dbReference type="Pfam" id="PF00015">
    <property type="entry name" value="MCPsignal"/>
    <property type="match status" value="1"/>
</dbReference>
<feature type="transmembrane region" description="Helical" evidence="5">
    <location>
        <begin position="337"/>
        <end position="357"/>
    </location>
</feature>
<dbReference type="SUPFAM" id="SSF58104">
    <property type="entry name" value="Methyl-accepting chemotaxis protein (MCP) signaling domain"/>
    <property type="match status" value="1"/>
</dbReference>
<keyword evidence="1 2" id="KW-0807">Transducer</keyword>
<feature type="transmembrane region" description="Helical" evidence="5">
    <location>
        <begin position="400"/>
        <end position="417"/>
    </location>
</feature>